<evidence type="ECO:0000256" key="5">
    <source>
        <dbReference type="SAM" id="MobiDB-lite"/>
    </source>
</evidence>
<evidence type="ECO:0000313" key="7">
    <source>
        <dbReference type="EMBL" id="KAF6025011.1"/>
    </source>
</evidence>
<dbReference type="InterPro" id="IPR001005">
    <property type="entry name" value="SANT/Myb"/>
</dbReference>
<accession>A0A7J7JHE0</accession>
<dbReference type="PANTHER" id="PTHR43999:SF1">
    <property type="entry name" value="DNAJ HOMOLOG SUBFAMILY C MEMBER 2"/>
    <property type="match status" value="1"/>
</dbReference>
<dbReference type="InterPro" id="IPR042569">
    <property type="entry name" value="RAC_head_sf"/>
</dbReference>
<dbReference type="EMBL" id="VXIV02002504">
    <property type="protein sequence ID" value="KAF6025011.1"/>
    <property type="molecule type" value="Genomic_DNA"/>
</dbReference>
<dbReference type="Gene3D" id="1.10.10.60">
    <property type="entry name" value="Homeodomain-like"/>
    <property type="match status" value="2"/>
</dbReference>
<organism evidence="7 8">
    <name type="scientific">Bugula neritina</name>
    <name type="common">Brown bryozoan</name>
    <name type="synonym">Sertularia neritina</name>
    <dbReference type="NCBI Taxonomy" id="10212"/>
    <lineage>
        <taxon>Eukaryota</taxon>
        <taxon>Metazoa</taxon>
        <taxon>Spiralia</taxon>
        <taxon>Lophotrochozoa</taxon>
        <taxon>Bryozoa</taxon>
        <taxon>Gymnolaemata</taxon>
        <taxon>Cheilostomatida</taxon>
        <taxon>Flustrina</taxon>
        <taxon>Buguloidea</taxon>
        <taxon>Bugulidae</taxon>
        <taxon>Bugula</taxon>
    </lineage>
</organism>
<dbReference type="CDD" id="cd00167">
    <property type="entry name" value="SANT"/>
    <property type="match status" value="2"/>
</dbReference>
<dbReference type="PROSITE" id="PS50090">
    <property type="entry name" value="MYB_LIKE"/>
    <property type="match status" value="1"/>
</dbReference>
<evidence type="ECO:0000256" key="4">
    <source>
        <dbReference type="ARBA" id="ARBA00023242"/>
    </source>
</evidence>
<keyword evidence="1" id="KW-0963">Cytoplasm</keyword>
<dbReference type="AlphaFoldDB" id="A0A7J7JHE0"/>
<dbReference type="GO" id="GO:0030544">
    <property type="term" value="F:Hsp70 protein binding"/>
    <property type="evidence" value="ECO:0007669"/>
    <property type="project" value="InterPro"/>
</dbReference>
<dbReference type="GO" id="GO:0051083">
    <property type="term" value="P:'de novo' cotranslational protein folding"/>
    <property type="evidence" value="ECO:0007669"/>
    <property type="project" value="InterPro"/>
</dbReference>
<evidence type="ECO:0000256" key="1">
    <source>
        <dbReference type="ARBA" id="ARBA00022490"/>
    </source>
</evidence>
<dbReference type="Pfam" id="PF16717">
    <property type="entry name" value="RAC_head"/>
    <property type="match status" value="1"/>
</dbReference>
<dbReference type="FunFam" id="1.10.10.60:FF:000180">
    <property type="entry name" value="DnaJ (Hsp40) homolog, subfamily C, member 2"/>
    <property type="match status" value="1"/>
</dbReference>
<proteinExistence type="predicted"/>
<keyword evidence="8" id="KW-1185">Reference proteome</keyword>
<evidence type="ECO:0000313" key="8">
    <source>
        <dbReference type="Proteomes" id="UP000593567"/>
    </source>
</evidence>
<name>A0A7J7JHE0_BUGNE</name>
<keyword evidence="2" id="KW-0677">Repeat</keyword>
<feature type="region of interest" description="Disordered" evidence="5">
    <location>
        <begin position="111"/>
        <end position="132"/>
    </location>
</feature>
<dbReference type="SMART" id="SM00717">
    <property type="entry name" value="SANT"/>
    <property type="match status" value="2"/>
</dbReference>
<evidence type="ECO:0000259" key="6">
    <source>
        <dbReference type="PROSITE" id="PS50090"/>
    </source>
</evidence>
<evidence type="ECO:0000256" key="2">
    <source>
        <dbReference type="ARBA" id="ARBA00022737"/>
    </source>
</evidence>
<keyword evidence="4" id="KW-0539">Nucleus</keyword>
<dbReference type="Pfam" id="PF23082">
    <property type="entry name" value="Myb_DNA-binding_2"/>
    <property type="match status" value="1"/>
</dbReference>
<sequence length="307" mass="33710">MTVWSCSNIDSVKDLVLAAAAKKEKEAIKNVQKKERKYFRTKVKEFDYFTADPAVKIQNMDEVEKLIEALSIDSLKALNGKLKEGKEKGEQAFNSEVQTLKAKIEAEKRELLGGGSGKSSASASSSGGKDKSWDTEELQHLIKAVNLFPAGTNDRWAVIASYITQHLPSSKRTAKEVLAQAKNLQKDDTLQRKAANDSAFDRAMKTSAKGSAADASKQDDPSQRYMSPAETLVMETGENPLPWTAAEQKMFEQALRTYPAGTAERWDKIAGCLPTRSKKDCMSRFKELAEIIKAKKAAAAAAAAKKK</sequence>
<feature type="domain" description="Myb-like" evidence="6">
    <location>
        <begin position="242"/>
        <end position="289"/>
    </location>
</feature>
<feature type="region of interest" description="Disordered" evidence="5">
    <location>
        <begin position="188"/>
        <end position="225"/>
    </location>
</feature>
<dbReference type="SUPFAM" id="SSF46689">
    <property type="entry name" value="Homeodomain-like"/>
    <property type="match status" value="2"/>
</dbReference>
<gene>
    <name evidence="7" type="ORF">EB796_016692</name>
</gene>
<dbReference type="Proteomes" id="UP000593567">
    <property type="component" value="Unassembled WGS sequence"/>
</dbReference>
<dbReference type="GO" id="GO:0006450">
    <property type="term" value="P:regulation of translational fidelity"/>
    <property type="evidence" value="ECO:0007669"/>
    <property type="project" value="InterPro"/>
</dbReference>
<feature type="compositionally biased region" description="Low complexity" evidence="5">
    <location>
        <begin position="118"/>
        <end position="127"/>
    </location>
</feature>
<evidence type="ECO:0000256" key="3">
    <source>
        <dbReference type="ARBA" id="ARBA00023186"/>
    </source>
</evidence>
<comment type="caution">
    <text evidence="7">The sequence shown here is derived from an EMBL/GenBank/DDBJ whole genome shotgun (WGS) entry which is preliminary data.</text>
</comment>
<dbReference type="InterPro" id="IPR044634">
    <property type="entry name" value="Zuotin/DnaJC2"/>
</dbReference>
<dbReference type="GO" id="GO:0043022">
    <property type="term" value="F:ribosome binding"/>
    <property type="evidence" value="ECO:0007669"/>
    <property type="project" value="InterPro"/>
</dbReference>
<dbReference type="InterPro" id="IPR009057">
    <property type="entry name" value="Homeodomain-like_sf"/>
</dbReference>
<dbReference type="OrthoDB" id="1690618at2759"/>
<dbReference type="PANTHER" id="PTHR43999">
    <property type="entry name" value="DNAJ HOMOLOG SUBFAMILY C MEMBER 2"/>
    <property type="match status" value="1"/>
</dbReference>
<dbReference type="Gene3D" id="1.10.8.840">
    <property type="entry name" value="Ribosome-associated complex head domain"/>
    <property type="match status" value="1"/>
</dbReference>
<feature type="compositionally biased region" description="Basic and acidic residues" evidence="5">
    <location>
        <begin position="188"/>
        <end position="204"/>
    </location>
</feature>
<reference evidence="7" key="1">
    <citation type="submission" date="2020-06" db="EMBL/GenBank/DDBJ databases">
        <title>Draft genome of Bugula neritina, a colonial animal packing powerful symbionts and potential medicines.</title>
        <authorList>
            <person name="Rayko M."/>
        </authorList>
    </citation>
    <scope>NUCLEOTIDE SEQUENCE [LARGE SCALE GENOMIC DNA]</scope>
    <source>
        <strain evidence="7">Kwan_BN1</strain>
    </source>
</reference>
<protein>
    <submittedName>
        <fullName evidence="7">DNAJC2</fullName>
    </submittedName>
</protein>
<keyword evidence="3" id="KW-0143">Chaperone</keyword>
<dbReference type="GO" id="GO:0005829">
    <property type="term" value="C:cytosol"/>
    <property type="evidence" value="ECO:0007669"/>
    <property type="project" value="TreeGrafter"/>
</dbReference>
<dbReference type="Pfam" id="PF00249">
    <property type="entry name" value="Myb_DNA-binding"/>
    <property type="match status" value="1"/>
</dbReference>
<dbReference type="InterPro" id="IPR032003">
    <property type="entry name" value="RAC_head"/>
</dbReference>